<reference evidence="1 2" key="1">
    <citation type="submission" date="2021-06" db="EMBL/GenBank/DDBJ databases">
        <authorList>
            <person name="Palmer J.M."/>
        </authorList>
    </citation>
    <scope>NUCLEOTIDE SEQUENCE [LARGE SCALE GENOMIC DNA]</scope>
    <source>
        <strain evidence="1 2">XC_2019</strain>
        <tissue evidence="1">Muscle</tissue>
    </source>
</reference>
<proteinExistence type="predicted"/>
<keyword evidence="2" id="KW-1185">Reference proteome</keyword>
<name>A0ABV0S1M6_9TELE</name>
<protein>
    <submittedName>
        <fullName evidence="1">Uncharacterized protein</fullName>
    </submittedName>
</protein>
<sequence length="99" mass="10427">MAISALQSRHKYGYICKCNHSVVLRFSALLGSGVAARFSAPLPLGAPLTSSLASSSAAGQAGAAHRLQSPGRSDLLSVPRWCSVQFSWRFGYEGSVIVC</sequence>
<dbReference type="Proteomes" id="UP001434883">
    <property type="component" value="Unassembled WGS sequence"/>
</dbReference>
<dbReference type="EMBL" id="JAHRIN010067254">
    <property type="protein sequence ID" value="MEQ2214175.1"/>
    <property type="molecule type" value="Genomic_DNA"/>
</dbReference>
<gene>
    <name evidence="1" type="ORF">XENOCAPTIV_016921</name>
</gene>
<accession>A0ABV0S1M6</accession>
<comment type="caution">
    <text evidence="1">The sequence shown here is derived from an EMBL/GenBank/DDBJ whole genome shotgun (WGS) entry which is preliminary data.</text>
</comment>
<evidence type="ECO:0000313" key="2">
    <source>
        <dbReference type="Proteomes" id="UP001434883"/>
    </source>
</evidence>
<evidence type="ECO:0000313" key="1">
    <source>
        <dbReference type="EMBL" id="MEQ2214175.1"/>
    </source>
</evidence>
<organism evidence="1 2">
    <name type="scientific">Xenoophorus captivus</name>
    <dbReference type="NCBI Taxonomy" id="1517983"/>
    <lineage>
        <taxon>Eukaryota</taxon>
        <taxon>Metazoa</taxon>
        <taxon>Chordata</taxon>
        <taxon>Craniata</taxon>
        <taxon>Vertebrata</taxon>
        <taxon>Euteleostomi</taxon>
        <taxon>Actinopterygii</taxon>
        <taxon>Neopterygii</taxon>
        <taxon>Teleostei</taxon>
        <taxon>Neoteleostei</taxon>
        <taxon>Acanthomorphata</taxon>
        <taxon>Ovalentaria</taxon>
        <taxon>Atherinomorphae</taxon>
        <taxon>Cyprinodontiformes</taxon>
        <taxon>Goodeidae</taxon>
        <taxon>Xenoophorus</taxon>
    </lineage>
</organism>